<dbReference type="AlphaFoldDB" id="A0A8S2FJN0"/>
<dbReference type="Proteomes" id="UP000682733">
    <property type="component" value="Unassembled WGS sequence"/>
</dbReference>
<reference evidence="1" key="1">
    <citation type="submission" date="2021-02" db="EMBL/GenBank/DDBJ databases">
        <authorList>
            <person name="Nowell W R."/>
        </authorList>
    </citation>
    <scope>NUCLEOTIDE SEQUENCE</scope>
</reference>
<gene>
    <name evidence="1" type="ORF">OVA965_LOCUS36239</name>
    <name evidence="2" type="ORF">TMI583_LOCUS37241</name>
</gene>
<dbReference type="EMBL" id="CAJNOK010032536">
    <property type="protein sequence ID" value="CAF1485111.1"/>
    <property type="molecule type" value="Genomic_DNA"/>
</dbReference>
<proteinExistence type="predicted"/>
<dbReference type="Proteomes" id="UP000677228">
    <property type="component" value="Unassembled WGS sequence"/>
</dbReference>
<comment type="caution">
    <text evidence="1">The sequence shown here is derived from an EMBL/GenBank/DDBJ whole genome shotgun (WGS) entry which is preliminary data.</text>
</comment>
<evidence type="ECO:0000313" key="2">
    <source>
        <dbReference type="EMBL" id="CAF4274986.1"/>
    </source>
</evidence>
<organism evidence="1 3">
    <name type="scientific">Didymodactylos carnosus</name>
    <dbReference type="NCBI Taxonomy" id="1234261"/>
    <lineage>
        <taxon>Eukaryota</taxon>
        <taxon>Metazoa</taxon>
        <taxon>Spiralia</taxon>
        <taxon>Gnathifera</taxon>
        <taxon>Rotifera</taxon>
        <taxon>Eurotatoria</taxon>
        <taxon>Bdelloidea</taxon>
        <taxon>Philodinida</taxon>
        <taxon>Philodinidae</taxon>
        <taxon>Didymodactylos</taxon>
    </lineage>
</organism>
<protein>
    <submittedName>
        <fullName evidence="1">Uncharacterized protein</fullName>
    </submittedName>
</protein>
<evidence type="ECO:0000313" key="1">
    <source>
        <dbReference type="EMBL" id="CAF1485111.1"/>
    </source>
</evidence>
<name>A0A8S2FJN0_9BILA</name>
<dbReference type="EMBL" id="CAJOBA010054480">
    <property type="protein sequence ID" value="CAF4274986.1"/>
    <property type="molecule type" value="Genomic_DNA"/>
</dbReference>
<evidence type="ECO:0000313" key="3">
    <source>
        <dbReference type="Proteomes" id="UP000677228"/>
    </source>
</evidence>
<accession>A0A8S2FJN0</accession>
<sequence length="159" mass="18124">MITCEVRNSASRGTQTLTPTTNILSPNNLIGGPLIPNSTLEVFIRFQLFARGGTIDVGRPLTNHPLAEPIVLVDEFDTWHFDHLHNLFELNLLSPNKTFPRKWKLNSNTQIFYLFELSDDGINADQEDELTVRNVDRPSTISFGSKSYLYRQRMSPTML</sequence>